<dbReference type="Proteomes" id="UP001172155">
    <property type="component" value="Unassembled WGS sequence"/>
</dbReference>
<feature type="region of interest" description="Disordered" evidence="1">
    <location>
        <begin position="14"/>
        <end position="36"/>
    </location>
</feature>
<evidence type="ECO:0000256" key="1">
    <source>
        <dbReference type="SAM" id="MobiDB-lite"/>
    </source>
</evidence>
<protein>
    <recommendedName>
        <fullName evidence="4">Allergen</fullName>
    </recommendedName>
</protein>
<dbReference type="PANTHER" id="PTHR38703">
    <property type="entry name" value="CHROMOSOME 8, WHOLE GENOME SHOTGUN SEQUENCE"/>
    <property type="match status" value="1"/>
</dbReference>
<gene>
    <name evidence="2" type="ORF">B0T18DRAFT_310247</name>
</gene>
<dbReference type="AlphaFoldDB" id="A0AA40F8C6"/>
<dbReference type="EMBL" id="JAUKUD010000001">
    <property type="protein sequence ID" value="KAK0752980.1"/>
    <property type="molecule type" value="Genomic_DNA"/>
</dbReference>
<dbReference type="PANTHER" id="PTHR38703:SF1">
    <property type="entry name" value="ALLERGEN"/>
    <property type="match status" value="1"/>
</dbReference>
<organism evidence="2 3">
    <name type="scientific">Schizothecium vesticola</name>
    <dbReference type="NCBI Taxonomy" id="314040"/>
    <lineage>
        <taxon>Eukaryota</taxon>
        <taxon>Fungi</taxon>
        <taxon>Dikarya</taxon>
        <taxon>Ascomycota</taxon>
        <taxon>Pezizomycotina</taxon>
        <taxon>Sordariomycetes</taxon>
        <taxon>Sordariomycetidae</taxon>
        <taxon>Sordariales</taxon>
        <taxon>Schizotheciaceae</taxon>
        <taxon>Schizothecium</taxon>
    </lineage>
</organism>
<accession>A0AA40F8C6</accession>
<feature type="region of interest" description="Disordered" evidence="1">
    <location>
        <begin position="182"/>
        <end position="213"/>
    </location>
</feature>
<feature type="non-terminal residue" evidence="2">
    <location>
        <position position="213"/>
    </location>
</feature>
<evidence type="ECO:0000313" key="3">
    <source>
        <dbReference type="Proteomes" id="UP001172155"/>
    </source>
</evidence>
<comment type="caution">
    <text evidence="2">The sequence shown here is derived from an EMBL/GenBank/DDBJ whole genome shotgun (WGS) entry which is preliminary data.</text>
</comment>
<reference evidence="2" key="1">
    <citation type="submission" date="2023-06" db="EMBL/GenBank/DDBJ databases">
        <title>Genome-scale phylogeny and comparative genomics of the fungal order Sordariales.</title>
        <authorList>
            <consortium name="Lawrence Berkeley National Laboratory"/>
            <person name="Hensen N."/>
            <person name="Bonometti L."/>
            <person name="Westerberg I."/>
            <person name="Brannstrom I.O."/>
            <person name="Guillou S."/>
            <person name="Cros-Aarteil S."/>
            <person name="Calhoun S."/>
            <person name="Haridas S."/>
            <person name="Kuo A."/>
            <person name="Mondo S."/>
            <person name="Pangilinan J."/>
            <person name="Riley R."/>
            <person name="LaButti K."/>
            <person name="Andreopoulos B."/>
            <person name="Lipzen A."/>
            <person name="Chen C."/>
            <person name="Yanf M."/>
            <person name="Daum C."/>
            <person name="Ng V."/>
            <person name="Clum A."/>
            <person name="Steindorff A."/>
            <person name="Ohm R."/>
            <person name="Martin F."/>
            <person name="Silar P."/>
            <person name="Natvig D."/>
            <person name="Lalanne C."/>
            <person name="Gautier V."/>
            <person name="Ament-velasquez S.L."/>
            <person name="Kruys A."/>
            <person name="Hutchinson M.I."/>
            <person name="Powell A.J."/>
            <person name="Barry K."/>
            <person name="Miller A.N."/>
            <person name="Grigoriev I.V."/>
            <person name="Debuchy R."/>
            <person name="Gladieux P."/>
            <person name="Thoren M.H."/>
            <person name="Johannesson H."/>
        </authorList>
    </citation>
    <scope>NUCLEOTIDE SEQUENCE</scope>
    <source>
        <strain evidence="2">SMH3187-1</strain>
    </source>
</reference>
<keyword evidence="3" id="KW-1185">Reference proteome</keyword>
<proteinExistence type="predicted"/>
<evidence type="ECO:0008006" key="4">
    <source>
        <dbReference type="Google" id="ProtNLM"/>
    </source>
</evidence>
<sequence>MDRAKAEINNFMSRAGHHNTEVEKQAAPAVTHETVKPTRHEEVTTAVNKEIHQDHHHRVVQPVQDRQVLPEQHVHNAAGVVRREFDHRDHEATDHALQAESGRLRDQRTVADTTHTQSKAPVVQGEQVHHHVHETIQPVIQKETIQPQVVHTTVPVHEVHHEAARHHGTTTLPAVSMDQFKRQGGALGGKDHVHTEGDGCPPGAHGENQGKGL</sequence>
<evidence type="ECO:0000313" key="2">
    <source>
        <dbReference type="EMBL" id="KAK0752980.1"/>
    </source>
</evidence>
<name>A0AA40F8C6_9PEZI</name>